<evidence type="ECO:0000313" key="1">
    <source>
        <dbReference type="EMBL" id="AWV96966.1"/>
    </source>
</evidence>
<evidence type="ECO:0008006" key="3">
    <source>
        <dbReference type="Google" id="ProtNLM"/>
    </source>
</evidence>
<reference evidence="1 2" key="1">
    <citation type="submission" date="2018-05" db="EMBL/GenBank/DDBJ databases">
        <title>Complete genome sequence of Arcticibacterium luteifluviistationis SM1504T, a cytophagaceae bacterium isolated from Arctic surface seawater.</title>
        <authorList>
            <person name="Li Y."/>
            <person name="Qin Q.-L."/>
        </authorList>
    </citation>
    <scope>NUCLEOTIDE SEQUENCE [LARGE SCALE GENOMIC DNA]</scope>
    <source>
        <strain evidence="1 2">SM1504</strain>
    </source>
</reference>
<proteinExistence type="predicted"/>
<name>A0A2Z4G715_9BACT</name>
<dbReference type="KEGG" id="als:DJ013_01750"/>
<dbReference type="EMBL" id="CP029480">
    <property type="protein sequence ID" value="AWV96966.1"/>
    <property type="molecule type" value="Genomic_DNA"/>
</dbReference>
<sequence>MVLIHLLINNKDLLIQISEWLLKENLAVSVEVDYTREHFIIENDKVVKETVHKLSFISKASEFSSIHKALEARCGDALKEIYSVPVVYQNWNPN</sequence>
<organism evidence="1 2">
    <name type="scientific">Arcticibacterium luteifluviistationis</name>
    <dbReference type="NCBI Taxonomy" id="1784714"/>
    <lineage>
        <taxon>Bacteria</taxon>
        <taxon>Pseudomonadati</taxon>
        <taxon>Bacteroidota</taxon>
        <taxon>Cytophagia</taxon>
        <taxon>Cytophagales</taxon>
        <taxon>Leadbetterellaceae</taxon>
        <taxon>Arcticibacterium</taxon>
    </lineage>
</organism>
<evidence type="ECO:0000313" key="2">
    <source>
        <dbReference type="Proteomes" id="UP000249873"/>
    </source>
</evidence>
<keyword evidence="2" id="KW-1185">Reference proteome</keyword>
<protein>
    <recommendedName>
        <fullName evidence="3">DUF4286 domain-containing protein</fullName>
    </recommendedName>
</protein>
<dbReference type="AlphaFoldDB" id="A0A2Z4G715"/>
<dbReference type="Proteomes" id="UP000249873">
    <property type="component" value="Chromosome"/>
</dbReference>
<gene>
    <name evidence="1" type="ORF">DJ013_01750</name>
</gene>
<accession>A0A2Z4G715</accession>
<dbReference type="RefSeq" id="WP_111370068.1">
    <property type="nucleotide sequence ID" value="NZ_CP029480.1"/>
</dbReference>